<dbReference type="Proteomes" id="UP000527143">
    <property type="component" value="Unassembled WGS sequence"/>
</dbReference>
<dbReference type="InterPro" id="IPR014710">
    <property type="entry name" value="RmlC-like_jellyroll"/>
</dbReference>
<accession>A0A840YKM8</accession>
<dbReference type="EMBL" id="JACIJF010000009">
    <property type="protein sequence ID" value="MBB5711738.1"/>
    <property type="molecule type" value="Genomic_DNA"/>
</dbReference>
<proteinExistence type="predicted"/>
<name>A0A840YKM8_9SPHN</name>
<dbReference type="Gene3D" id="2.60.120.10">
    <property type="entry name" value="Jelly Rolls"/>
    <property type="match status" value="1"/>
</dbReference>
<organism evidence="1 2">
    <name type="scientific">Sphingomonas xinjiangensis</name>
    <dbReference type="NCBI Taxonomy" id="643568"/>
    <lineage>
        <taxon>Bacteria</taxon>
        <taxon>Pseudomonadati</taxon>
        <taxon>Pseudomonadota</taxon>
        <taxon>Alphaproteobacteria</taxon>
        <taxon>Sphingomonadales</taxon>
        <taxon>Sphingomonadaceae</taxon>
        <taxon>Sphingomonas</taxon>
    </lineage>
</organism>
<sequence>MLVRKFAITDARFERSPGQDADVFAGNVIDQRDGAPITIGYGRYAPDQSIDEAIAVDDVMIVLEGRLSVSSYAGTVTAGPGEIIHMPKGQSVTIRSHEQGAVTAYVTYPHWQEASA</sequence>
<protein>
    <submittedName>
        <fullName evidence="1">Ethanolamine utilization protein EutQ (Cupin superfamily)</fullName>
    </submittedName>
</protein>
<dbReference type="AlphaFoldDB" id="A0A840YKM8"/>
<comment type="caution">
    <text evidence="1">The sequence shown here is derived from an EMBL/GenBank/DDBJ whole genome shotgun (WGS) entry which is preliminary data.</text>
</comment>
<gene>
    <name evidence="1" type="ORF">FHT02_002989</name>
</gene>
<dbReference type="InterPro" id="IPR010424">
    <property type="entry name" value="EutQ"/>
</dbReference>
<dbReference type="Pfam" id="PF06249">
    <property type="entry name" value="EutQ"/>
    <property type="match status" value="1"/>
</dbReference>
<reference evidence="1 2" key="1">
    <citation type="submission" date="2020-08" db="EMBL/GenBank/DDBJ databases">
        <title>Genomic Encyclopedia of Type Strains, Phase IV (KMG-IV): sequencing the most valuable type-strain genomes for metagenomic binning, comparative biology and taxonomic classification.</title>
        <authorList>
            <person name="Goeker M."/>
        </authorList>
    </citation>
    <scope>NUCLEOTIDE SEQUENCE [LARGE SCALE GENOMIC DNA]</scope>
    <source>
        <strain evidence="1 2">DSM 26736</strain>
    </source>
</reference>
<evidence type="ECO:0000313" key="1">
    <source>
        <dbReference type="EMBL" id="MBB5711738.1"/>
    </source>
</evidence>
<keyword evidence="2" id="KW-1185">Reference proteome</keyword>
<evidence type="ECO:0000313" key="2">
    <source>
        <dbReference type="Proteomes" id="UP000527143"/>
    </source>
</evidence>
<dbReference type="InterPro" id="IPR011051">
    <property type="entry name" value="RmlC_Cupin_sf"/>
</dbReference>
<dbReference type="SUPFAM" id="SSF51182">
    <property type="entry name" value="RmlC-like cupins"/>
    <property type="match status" value="1"/>
</dbReference>
<dbReference type="RefSeq" id="WP_184089054.1">
    <property type="nucleotide sequence ID" value="NZ_JACIJF010000009.1"/>
</dbReference>